<dbReference type="EMBL" id="KV878356">
    <property type="protein sequence ID" value="OJJ42802.1"/>
    <property type="molecule type" value="Genomic_DNA"/>
</dbReference>
<dbReference type="STRING" id="1073090.A0A1L9S6J0"/>
<evidence type="ECO:0000259" key="2">
    <source>
        <dbReference type="Pfam" id="PF03959"/>
    </source>
</evidence>
<name>A0A1L9S6J0_9EURO</name>
<dbReference type="OrthoDB" id="2094269at2759"/>
<dbReference type="GO" id="GO:0005737">
    <property type="term" value="C:cytoplasm"/>
    <property type="evidence" value="ECO:0007669"/>
    <property type="project" value="TreeGrafter"/>
</dbReference>
<dbReference type="VEuPathDB" id="FungiDB:ASPZODRAFT_28887"/>
<dbReference type="Gene3D" id="3.40.50.1820">
    <property type="entry name" value="alpha/beta hydrolase"/>
    <property type="match status" value="1"/>
</dbReference>
<dbReference type="RefSeq" id="XP_022577312.1">
    <property type="nucleotide sequence ID" value="XM_022728156.1"/>
</dbReference>
<feature type="domain" description="Serine hydrolase" evidence="2">
    <location>
        <begin position="4"/>
        <end position="237"/>
    </location>
</feature>
<dbReference type="AlphaFoldDB" id="A0A1L9S6J0"/>
<evidence type="ECO:0000256" key="1">
    <source>
        <dbReference type="ARBA" id="ARBA00022801"/>
    </source>
</evidence>
<dbReference type="SUPFAM" id="SSF53474">
    <property type="entry name" value="alpha/beta-Hydrolases"/>
    <property type="match status" value="1"/>
</dbReference>
<sequence>MAERKFRILMLHGYAQSASLFRIKTRLLREQILDSFPPALYDEYPGGIEYLFPDGAVSLSTNSKDSGDDDHEDGMRAWWLNLDDTSRYTFLNETIASLPTYLNHTPIDALIGFSQGGALAVMLASLCEAAASSPSQARRQSLRDQGIPVDAFLNGLPGQSPLRFVISLCGFRGTMDYYGSLYPAVGLTTPSLHAMGVFDSMIAGPKSQELVASFQSPQVVHYYGGHFIPRDRQTMQTIVAFIKAHFLVQKYQAENNPNPNPTASVRARRKFVPFRVRVSHRIIV</sequence>
<dbReference type="PANTHER" id="PTHR48070:SF6">
    <property type="entry name" value="ESTERASE OVCA2"/>
    <property type="match status" value="1"/>
</dbReference>
<dbReference type="PANTHER" id="PTHR48070">
    <property type="entry name" value="ESTERASE OVCA2"/>
    <property type="match status" value="1"/>
</dbReference>
<accession>A0A1L9S6J0</accession>
<evidence type="ECO:0000313" key="3">
    <source>
        <dbReference type="EMBL" id="OJJ42802.1"/>
    </source>
</evidence>
<dbReference type="GeneID" id="34614620"/>
<protein>
    <recommendedName>
        <fullName evidence="2">Serine hydrolase domain-containing protein</fullName>
    </recommendedName>
</protein>
<reference evidence="4" key="1">
    <citation type="journal article" date="2017" name="Genome Biol.">
        <title>Comparative genomics reveals high biological diversity and specific adaptations in the industrially and medically important fungal genus Aspergillus.</title>
        <authorList>
            <person name="de Vries R.P."/>
            <person name="Riley R."/>
            <person name="Wiebenga A."/>
            <person name="Aguilar-Osorio G."/>
            <person name="Amillis S."/>
            <person name="Uchima C.A."/>
            <person name="Anderluh G."/>
            <person name="Asadollahi M."/>
            <person name="Askin M."/>
            <person name="Barry K."/>
            <person name="Battaglia E."/>
            <person name="Bayram O."/>
            <person name="Benocci T."/>
            <person name="Braus-Stromeyer S.A."/>
            <person name="Caldana C."/>
            <person name="Canovas D."/>
            <person name="Cerqueira G.C."/>
            <person name="Chen F."/>
            <person name="Chen W."/>
            <person name="Choi C."/>
            <person name="Clum A."/>
            <person name="Dos Santos R.A."/>
            <person name="Damasio A.R."/>
            <person name="Diallinas G."/>
            <person name="Emri T."/>
            <person name="Fekete E."/>
            <person name="Flipphi M."/>
            <person name="Freyberg S."/>
            <person name="Gallo A."/>
            <person name="Gournas C."/>
            <person name="Habgood R."/>
            <person name="Hainaut M."/>
            <person name="Harispe M.L."/>
            <person name="Henrissat B."/>
            <person name="Hilden K.S."/>
            <person name="Hope R."/>
            <person name="Hossain A."/>
            <person name="Karabika E."/>
            <person name="Karaffa L."/>
            <person name="Karanyi Z."/>
            <person name="Krasevec N."/>
            <person name="Kuo A."/>
            <person name="Kusch H."/>
            <person name="LaButti K."/>
            <person name="Lagendijk E.L."/>
            <person name="Lapidus A."/>
            <person name="Levasseur A."/>
            <person name="Lindquist E."/>
            <person name="Lipzen A."/>
            <person name="Logrieco A.F."/>
            <person name="MacCabe A."/>
            <person name="Maekelae M.R."/>
            <person name="Malavazi I."/>
            <person name="Melin P."/>
            <person name="Meyer V."/>
            <person name="Mielnichuk N."/>
            <person name="Miskei M."/>
            <person name="Molnar A.P."/>
            <person name="Mule G."/>
            <person name="Ngan C.Y."/>
            <person name="Orejas M."/>
            <person name="Orosz E."/>
            <person name="Ouedraogo J.P."/>
            <person name="Overkamp K.M."/>
            <person name="Park H.-S."/>
            <person name="Perrone G."/>
            <person name="Piumi F."/>
            <person name="Punt P.J."/>
            <person name="Ram A.F."/>
            <person name="Ramon A."/>
            <person name="Rauscher S."/>
            <person name="Record E."/>
            <person name="Riano-Pachon D.M."/>
            <person name="Robert V."/>
            <person name="Roehrig J."/>
            <person name="Ruller R."/>
            <person name="Salamov A."/>
            <person name="Salih N.S."/>
            <person name="Samson R.A."/>
            <person name="Sandor E."/>
            <person name="Sanguinetti M."/>
            <person name="Schuetze T."/>
            <person name="Sepcic K."/>
            <person name="Shelest E."/>
            <person name="Sherlock G."/>
            <person name="Sophianopoulou V."/>
            <person name="Squina F.M."/>
            <person name="Sun H."/>
            <person name="Susca A."/>
            <person name="Todd R.B."/>
            <person name="Tsang A."/>
            <person name="Unkles S.E."/>
            <person name="van de Wiele N."/>
            <person name="van Rossen-Uffink D."/>
            <person name="Oliveira J.V."/>
            <person name="Vesth T.C."/>
            <person name="Visser J."/>
            <person name="Yu J.-H."/>
            <person name="Zhou M."/>
            <person name="Andersen M.R."/>
            <person name="Archer D.B."/>
            <person name="Baker S.E."/>
            <person name="Benoit I."/>
            <person name="Brakhage A.A."/>
            <person name="Braus G.H."/>
            <person name="Fischer R."/>
            <person name="Frisvad J.C."/>
            <person name="Goldman G.H."/>
            <person name="Houbraken J."/>
            <person name="Oakley B."/>
            <person name="Pocsi I."/>
            <person name="Scazzocchio C."/>
            <person name="Seiboth B."/>
            <person name="vanKuyk P.A."/>
            <person name="Wortman J."/>
            <person name="Dyer P.S."/>
            <person name="Grigoriev I.V."/>
        </authorList>
    </citation>
    <scope>NUCLEOTIDE SEQUENCE [LARGE SCALE GENOMIC DNA]</scope>
    <source>
        <strain evidence="4">CBS 506.65</strain>
    </source>
</reference>
<proteinExistence type="predicted"/>
<dbReference type="InterPro" id="IPR029058">
    <property type="entry name" value="AB_hydrolase_fold"/>
</dbReference>
<dbReference type="Proteomes" id="UP000184188">
    <property type="component" value="Unassembled WGS sequence"/>
</dbReference>
<evidence type="ECO:0000313" key="4">
    <source>
        <dbReference type="Proteomes" id="UP000184188"/>
    </source>
</evidence>
<organism evidence="3 4">
    <name type="scientific">Penicilliopsis zonata CBS 506.65</name>
    <dbReference type="NCBI Taxonomy" id="1073090"/>
    <lineage>
        <taxon>Eukaryota</taxon>
        <taxon>Fungi</taxon>
        <taxon>Dikarya</taxon>
        <taxon>Ascomycota</taxon>
        <taxon>Pezizomycotina</taxon>
        <taxon>Eurotiomycetes</taxon>
        <taxon>Eurotiomycetidae</taxon>
        <taxon>Eurotiales</taxon>
        <taxon>Aspergillaceae</taxon>
        <taxon>Penicilliopsis</taxon>
    </lineage>
</organism>
<keyword evidence="1" id="KW-0378">Hydrolase</keyword>
<keyword evidence="4" id="KW-1185">Reference proteome</keyword>
<dbReference type="Pfam" id="PF03959">
    <property type="entry name" value="FSH1"/>
    <property type="match status" value="1"/>
</dbReference>
<dbReference type="InterPro" id="IPR005645">
    <property type="entry name" value="FSH-like_dom"/>
</dbReference>
<dbReference type="GO" id="GO:0005634">
    <property type="term" value="C:nucleus"/>
    <property type="evidence" value="ECO:0007669"/>
    <property type="project" value="TreeGrafter"/>
</dbReference>
<gene>
    <name evidence="3" type="ORF">ASPZODRAFT_28887</name>
</gene>
<dbReference type="InterPro" id="IPR050593">
    <property type="entry name" value="LovG"/>
</dbReference>
<dbReference type="GO" id="GO:0016787">
    <property type="term" value="F:hydrolase activity"/>
    <property type="evidence" value="ECO:0007669"/>
    <property type="project" value="UniProtKB-KW"/>
</dbReference>